<gene>
    <name evidence="2" type="ORF">MC7420_5488</name>
</gene>
<dbReference type="HOGENOM" id="CLU_2681338_0_0_3"/>
<proteinExistence type="predicted"/>
<evidence type="ECO:0000313" key="2">
    <source>
        <dbReference type="EMBL" id="EDX76054.1"/>
    </source>
</evidence>
<evidence type="ECO:0008006" key="4">
    <source>
        <dbReference type="Google" id="ProtNLM"/>
    </source>
</evidence>
<name>B4VPT5_9CYAN</name>
<evidence type="ECO:0000256" key="1">
    <source>
        <dbReference type="SAM" id="Phobius"/>
    </source>
</evidence>
<keyword evidence="1" id="KW-0812">Transmembrane</keyword>
<keyword evidence="3" id="KW-1185">Reference proteome</keyword>
<evidence type="ECO:0000313" key="3">
    <source>
        <dbReference type="Proteomes" id="UP000003835"/>
    </source>
</evidence>
<feature type="transmembrane region" description="Helical" evidence="1">
    <location>
        <begin position="30"/>
        <end position="54"/>
    </location>
</feature>
<dbReference type="EMBL" id="DS989847">
    <property type="protein sequence ID" value="EDX76054.1"/>
    <property type="molecule type" value="Genomic_DNA"/>
</dbReference>
<keyword evidence="1" id="KW-1133">Transmembrane helix</keyword>
<dbReference type="AlphaFoldDB" id="B4VPT5"/>
<sequence>MLLVLLITLTITFAAVCVVVNTTEEIVQLAAAFTAMICLLVSLVFAPVWLKVLIVLAPMVIKKLAIAGISFTHL</sequence>
<reference evidence="2 3" key="1">
    <citation type="submission" date="2008-07" db="EMBL/GenBank/DDBJ databases">
        <authorList>
            <person name="Tandeau de Marsac N."/>
            <person name="Ferriera S."/>
            <person name="Johnson J."/>
            <person name="Kravitz S."/>
            <person name="Beeson K."/>
            <person name="Sutton G."/>
            <person name="Rogers Y.-H."/>
            <person name="Friedman R."/>
            <person name="Frazier M."/>
            <person name="Venter J.C."/>
        </authorList>
    </citation>
    <scope>NUCLEOTIDE SEQUENCE [LARGE SCALE GENOMIC DNA]</scope>
    <source>
        <strain evidence="2 3">PCC 7420</strain>
    </source>
</reference>
<organism evidence="2 3">
    <name type="scientific">Coleofasciculus chthonoplastes PCC 7420</name>
    <dbReference type="NCBI Taxonomy" id="118168"/>
    <lineage>
        <taxon>Bacteria</taxon>
        <taxon>Bacillati</taxon>
        <taxon>Cyanobacteriota</taxon>
        <taxon>Cyanophyceae</taxon>
        <taxon>Coleofasciculales</taxon>
        <taxon>Coleofasciculaceae</taxon>
        <taxon>Coleofasciculus</taxon>
    </lineage>
</organism>
<accession>B4VPT5</accession>
<protein>
    <recommendedName>
        <fullName evidence="4">Riboflavin synthase subunit alpha</fullName>
    </recommendedName>
</protein>
<keyword evidence="1" id="KW-0472">Membrane</keyword>
<dbReference type="Proteomes" id="UP000003835">
    <property type="component" value="Unassembled WGS sequence"/>
</dbReference>